<reference evidence="2 3" key="1">
    <citation type="submission" date="2024-12" db="EMBL/GenBank/DDBJ databases">
        <title>Pseudomonas species isolated from Lotus nodules promote plant growth.</title>
        <authorList>
            <person name="Yu Y.-H."/>
            <person name="Kurtenbach J."/>
            <person name="Crosbie D."/>
            <person name="Brachmann A."/>
            <person name="Marin M."/>
        </authorList>
    </citation>
    <scope>NUCLEOTIDE SEQUENCE [LARGE SCALE GENOMIC DNA]</scope>
    <source>
        <strain evidence="2 3">PLb11B</strain>
    </source>
</reference>
<dbReference type="Proteomes" id="UP001628646">
    <property type="component" value="Unassembled WGS sequence"/>
</dbReference>
<dbReference type="InterPro" id="IPR037473">
    <property type="entry name" value="Lcp-like"/>
</dbReference>
<gene>
    <name evidence="2" type="ORF">ACJ8NA_13010</name>
</gene>
<evidence type="ECO:0000259" key="1">
    <source>
        <dbReference type="Pfam" id="PF09995"/>
    </source>
</evidence>
<dbReference type="EC" id="1.-.-.-" evidence="2"/>
<proteinExistence type="predicted"/>
<comment type="caution">
    <text evidence="2">The sequence shown here is derived from an EMBL/GenBank/DDBJ whole genome shotgun (WGS) entry which is preliminary data.</text>
</comment>
<accession>A0ABW8W4D7</accession>
<sequence length="403" mass="44447">MPQTPDELLSSPPFNIINRAHIIERFGSDKLTLLLEMAAAGDALADSTVFELSKAPVGTQGILDAGIRKGRDSLQSPPDSVGALLEQTETIPQWVDETSIQRGSEAYLSIGSLWLTISLGPGSLAHTYSSPTIAKVLMGTGNLDDRAARRLAETATWEQRALRPGGLIKGSEGYIHTLQVRMLHARVRAGLRKRGWNQAELGMPISQLDMLRTWLDFTYVPFSALEKIGITFDQQEFQDLYHLWQLVAHLLGIEPRFYRQVVDQHSAAQLLALIDASCAEPDENSRALTERMLTALGQLLQPALGLPEDVTVLLMHAFCRRFHGAELADKLGAQENWAANLLPIITDANRYQRQLERSDSAVRQRKIAQTLTSFDKAIAALEGKTTYQSSIDAVASEELPQTA</sequence>
<dbReference type="GO" id="GO:0016491">
    <property type="term" value="F:oxidoreductase activity"/>
    <property type="evidence" value="ECO:0007669"/>
    <property type="project" value="UniProtKB-KW"/>
</dbReference>
<dbReference type="InterPro" id="IPR018713">
    <property type="entry name" value="MPAB/Lcp_cat_dom"/>
</dbReference>
<evidence type="ECO:0000313" key="3">
    <source>
        <dbReference type="Proteomes" id="UP001628646"/>
    </source>
</evidence>
<feature type="domain" description="ER-bound oxygenase mpaB/mpaB'/Rubber oxygenase catalytic" evidence="1">
    <location>
        <begin position="120"/>
        <end position="337"/>
    </location>
</feature>
<evidence type="ECO:0000313" key="2">
    <source>
        <dbReference type="EMBL" id="MFL8999569.1"/>
    </source>
</evidence>
<dbReference type="PANTHER" id="PTHR37539">
    <property type="entry name" value="SECRETED PROTEIN-RELATED"/>
    <property type="match status" value="1"/>
</dbReference>
<keyword evidence="3" id="KW-1185">Reference proteome</keyword>
<dbReference type="PANTHER" id="PTHR37539:SF1">
    <property type="entry name" value="ER-BOUND OXYGENASE MPAB_MPAB'_RUBBER OXYGENASE CATALYTIC DOMAIN-CONTAINING PROTEIN"/>
    <property type="match status" value="1"/>
</dbReference>
<name>A0ABW8W4D7_9PSED</name>
<organism evidence="2 3">
    <name type="scientific">Pseudomonas azerbaijanorientalis</name>
    <dbReference type="NCBI Taxonomy" id="2842350"/>
    <lineage>
        <taxon>Bacteria</taxon>
        <taxon>Pseudomonadati</taxon>
        <taxon>Pseudomonadota</taxon>
        <taxon>Gammaproteobacteria</taxon>
        <taxon>Pseudomonadales</taxon>
        <taxon>Pseudomonadaceae</taxon>
        <taxon>Pseudomonas</taxon>
    </lineage>
</organism>
<dbReference type="RefSeq" id="WP_407800247.1">
    <property type="nucleotide sequence ID" value="NZ_JBJNUX010000004.1"/>
</dbReference>
<dbReference type="EMBL" id="JBJNUY010000005">
    <property type="protein sequence ID" value="MFL8999569.1"/>
    <property type="molecule type" value="Genomic_DNA"/>
</dbReference>
<protein>
    <submittedName>
        <fullName evidence="2">Oxygenase MpaB family protein</fullName>
        <ecNumber evidence="2">1.-.-.-</ecNumber>
    </submittedName>
</protein>
<keyword evidence="2" id="KW-0560">Oxidoreductase</keyword>
<dbReference type="Pfam" id="PF09995">
    <property type="entry name" value="MPAB_Lcp_cat"/>
    <property type="match status" value="1"/>
</dbReference>